<dbReference type="PATRIC" id="fig|455434.6.peg.473"/>
<accession>A0A0H3BKK5</accession>
<feature type="transmembrane region" description="Helical" evidence="1">
    <location>
        <begin position="189"/>
        <end position="209"/>
    </location>
</feature>
<dbReference type="Proteomes" id="UP000001202">
    <property type="component" value="Chromosome"/>
</dbReference>
<feature type="transmembrane region" description="Helical" evidence="1">
    <location>
        <begin position="126"/>
        <end position="145"/>
    </location>
</feature>
<evidence type="ECO:0000313" key="3">
    <source>
        <dbReference type="Proteomes" id="UP000001202"/>
    </source>
</evidence>
<proteinExistence type="predicted"/>
<dbReference type="AlphaFoldDB" id="A0A0H3BKK5"/>
<sequence length="214" mass="24020">MVTVSIVEIFLIISLPLLFFSSFADAGDPLQELISFVHGAVLAVPLLLLRSFFLGYYPPDSALVEEQWMRFFLFDYVFPLFCLPFFLFTSRSLERVSLVSGVSALFGAYTSFFFVHVYTQLNDPDLLARVMTLVLYMTNLLQLHAHVSFSMRTRLPLLGLIAALCIFLLMGAFSATVMTLCFFNARTVVYTSMLAGAGGVALLTHFFAVRMNVR</sequence>
<evidence type="ECO:0000256" key="1">
    <source>
        <dbReference type="SAM" id="Phobius"/>
    </source>
</evidence>
<keyword evidence="1" id="KW-0472">Membrane</keyword>
<feature type="transmembrane region" description="Helical" evidence="1">
    <location>
        <begin position="36"/>
        <end position="56"/>
    </location>
</feature>
<dbReference type="EMBL" id="CP000805">
    <property type="protein sequence ID" value="ACD70897.1"/>
    <property type="molecule type" value="Genomic_DNA"/>
</dbReference>
<feature type="transmembrane region" description="Helical" evidence="1">
    <location>
        <begin position="157"/>
        <end position="183"/>
    </location>
</feature>
<feature type="transmembrane region" description="Helical" evidence="1">
    <location>
        <begin position="68"/>
        <end position="89"/>
    </location>
</feature>
<reference evidence="2 3" key="1">
    <citation type="journal article" date="2008" name="BMC Microbiol.">
        <title>Complete genome sequence of Treponema pallidum ssp. pallidum strain SS14 determined with oligonucleotide arrays.</title>
        <authorList>
            <person name="Matejkova P."/>
            <person name="Strouhal M."/>
            <person name="Smajs D."/>
            <person name="Norris S.J."/>
            <person name="Palzkill T."/>
            <person name="Petrosino J.F."/>
            <person name="Sodergren E."/>
            <person name="Norton J.E."/>
            <person name="Singh J."/>
            <person name="Richmond T.A."/>
            <person name="Molla M.N."/>
            <person name="Albert T.J."/>
            <person name="Weinstock G.M."/>
        </authorList>
    </citation>
    <scope>NUCLEOTIDE SEQUENCE [LARGE SCALE GENOMIC DNA]</scope>
    <source>
        <strain evidence="2 3">SS14</strain>
    </source>
</reference>
<name>A0A0H3BKK5_TREPS</name>
<dbReference type="RefSeq" id="WP_012460557.1">
    <property type="nucleotide sequence ID" value="NC_010741.1"/>
</dbReference>
<dbReference type="KEGG" id="tpp:TPASS_0473"/>
<organism evidence="2 3">
    <name type="scientific">Treponema pallidum subsp. pallidum (strain SS14)</name>
    <dbReference type="NCBI Taxonomy" id="455434"/>
    <lineage>
        <taxon>Bacteria</taxon>
        <taxon>Pseudomonadati</taxon>
        <taxon>Spirochaetota</taxon>
        <taxon>Spirochaetia</taxon>
        <taxon>Spirochaetales</taxon>
        <taxon>Treponemataceae</taxon>
        <taxon>Treponema</taxon>
    </lineage>
</organism>
<feature type="transmembrane region" description="Helical" evidence="1">
    <location>
        <begin position="6"/>
        <end position="24"/>
    </location>
</feature>
<evidence type="ECO:0000313" key="2">
    <source>
        <dbReference type="EMBL" id="ACD70897.1"/>
    </source>
</evidence>
<gene>
    <name evidence="2" type="ordered locus">TPASS_0473</name>
</gene>
<protein>
    <submittedName>
        <fullName evidence="2">Uncharacterized protein</fullName>
    </submittedName>
</protein>
<keyword evidence="1" id="KW-1133">Transmembrane helix</keyword>
<feature type="transmembrane region" description="Helical" evidence="1">
    <location>
        <begin position="96"/>
        <end position="114"/>
    </location>
</feature>
<keyword evidence="1" id="KW-0812">Transmembrane</keyword>